<dbReference type="GO" id="GO:0000976">
    <property type="term" value="F:transcription cis-regulatory region binding"/>
    <property type="evidence" value="ECO:0007669"/>
    <property type="project" value="TreeGrafter"/>
</dbReference>
<dbReference type="Gene3D" id="1.10.357.10">
    <property type="entry name" value="Tetracycline Repressor, domain 2"/>
    <property type="match status" value="1"/>
</dbReference>
<dbReference type="InterPro" id="IPR009057">
    <property type="entry name" value="Homeodomain-like_sf"/>
</dbReference>
<keyword evidence="1" id="KW-0805">Transcription regulation</keyword>
<dbReference type="InterPro" id="IPR001647">
    <property type="entry name" value="HTH_TetR"/>
</dbReference>
<evidence type="ECO:0000256" key="4">
    <source>
        <dbReference type="PROSITE-ProRule" id="PRU00335"/>
    </source>
</evidence>
<dbReference type="Pfam" id="PF00440">
    <property type="entry name" value="TetR_N"/>
    <property type="match status" value="1"/>
</dbReference>
<reference evidence="6 7" key="1">
    <citation type="submission" date="2019-02" db="EMBL/GenBank/DDBJ databases">
        <title>Draft genome sequences of novel Actinobacteria.</title>
        <authorList>
            <person name="Sahin N."/>
            <person name="Ay H."/>
            <person name="Saygin H."/>
        </authorList>
    </citation>
    <scope>NUCLEOTIDE SEQUENCE [LARGE SCALE GENOMIC DNA]</scope>
    <source>
        <strain evidence="6 7">16K104</strain>
    </source>
</reference>
<dbReference type="PROSITE" id="PS50977">
    <property type="entry name" value="HTH_TETR_2"/>
    <property type="match status" value="1"/>
</dbReference>
<dbReference type="AlphaFoldDB" id="A0A4R4X1E3"/>
<evidence type="ECO:0000256" key="1">
    <source>
        <dbReference type="ARBA" id="ARBA00023015"/>
    </source>
</evidence>
<dbReference type="InterPro" id="IPR050109">
    <property type="entry name" value="HTH-type_TetR-like_transc_reg"/>
</dbReference>
<feature type="domain" description="HTH tetR-type" evidence="5">
    <location>
        <begin position="18"/>
        <end position="78"/>
    </location>
</feature>
<evidence type="ECO:0000313" key="6">
    <source>
        <dbReference type="EMBL" id="TDD23935.1"/>
    </source>
</evidence>
<dbReference type="OrthoDB" id="4823039at2"/>
<comment type="caution">
    <text evidence="6">The sequence shown here is derived from an EMBL/GenBank/DDBJ whole genome shotgun (WGS) entry which is preliminary data.</text>
</comment>
<dbReference type="SUPFAM" id="SSF46689">
    <property type="entry name" value="Homeodomain-like"/>
    <property type="match status" value="1"/>
</dbReference>
<organism evidence="6 7">
    <name type="scientific">Kribbella turkmenica</name>
    <dbReference type="NCBI Taxonomy" id="2530375"/>
    <lineage>
        <taxon>Bacteria</taxon>
        <taxon>Bacillati</taxon>
        <taxon>Actinomycetota</taxon>
        <taxon>Actinomycetes</taxon>
        <taxon>Propionibacteriales</taxon>
        <taxon>Kribbellaceae</taxon>
        <taxon>Kribbella</taxon>
    </lineage>
</organism>
<dbReference type="InterPro" id="IPR036271">
    <property type="entry name" value="Tet_transcr_reg_TetR-rel_C_sf"/>
</dbReference>
<dbReference type="RefSeq" id="WP_132321260.1">
    <property type="nucleotide sequence ID" value="NZ_SMKR01000068.1"/>
</dbReference>
<evidence type="ECO:0000313" key="7">
    <source>
        <dbReference type="Proteomes" id="UP000295172"/>
    </source>
</evidence>
<protein>
    <submittedName>
        <fullName evidence="6">TetR/AcrR family transcriptional regulator</fullName>
    </submittedName>
</protein>
<keyword evidence="2 4" id="KW-0238">DNA-binding</keyword>
<sequence length="219" mass="24751">MAEVKRQYDASGRRAQARRRRRDVVAAARELFESDGFQATTITAVARRAGVSAESIYKGFGTKAALAKAVFDVVLAGDDEPVPMAERPETRAIRAEPDVRRKIALYVDGLVRRQERSARVQIMIRDGRHHDETLRETWETLLTERLAGMTMFARHLVESGQLRAEITVEEAADVLWTCIAVELYELLVLQRGWSLERYGTWLTRTISDSLCSNNSTKLA</sequence>
<keyword evidence="3" id="KW-0804">Transcription</keyword>
<name>A0A4R4X1E3_9ACTN</name>
<dbReference type="PANTHER" id="PTHR30055">
    <property type="entry name" value="HTH-TYPE TRANSCRIPTIONAL REGULATOR RUTR"/>
    <property type="match status" value="1"/>
</dbReference>
<dbReference type="Proteomes" id="UP000295172">
    <property type="component" value="Unassembled WGS sequence"/>
</dbReference>
<evidence type="ECO:0000256" key="2">
    <source>
        <dbReference type="ARBA" id="ARBA00023125"/>
    </source>
</evidence>
<feature type="DNA-binding region" description="H-T-H motif" evidence="4">
    <location>
        <begin position="41"/>
        <end position="60"/>
    </location>
</feature>
<dbReference type="PRINTS" id="PR00455">
    <property type="entry name" value="HTHTETR"/>
</dbReference>
<dbReference type="SUPFAM" id="SSF48498">
    <property type="entry name" value="Tetracyclin repressor-like, C-terminal domain"/>
    <property type="match status" value="1"/>
</dbReference>
<dbReference type="PANTHER" id="PTHR30055:SF234">
    <property type="entry name" value="HTH-TYPE TRANSCRIPTIONAL REGULATOR BETI"/>
    <property type="match status" value="1"/>
</dbReference>
<evidence type="ECO:0000256" key="3">
    <source>
        <dbReference type="ARBA" id="ARBA00023163"/>
    </source>
</evidence>
<accession>A0A4R4X1E3</accession>
<keyword evidence="7" id="KW-1185">Reference proteome</keyword>
<gene>
    <name evidence="6" type="ORF">E1218_17155</name>
</gene>
<evidence type="ECO:0000259" key="5">
    <source>
        <dbReference type="PROSITE" id="PS50977"/>
    </source>
</evidence>
<proteinExistence type="predicted"/>
<dbReference type="EMBL" id="SMKR01000068">
    <property type="protein sequence ID" value="TDD23935.1"/>
    <property type="molecule type" value="Genomic_DNA"/>
</dbReference>
<dbReference type="GO" id="GO:0003700">
    <property type="term" value="F:DNA-binding transcription factor activity"/>
    <property type="evidence" value="ECO:0007669"/>
    <property type="project" value="TreeGrafter"/>
</dbReference>